<keyword evidence="1" id="KW-0812">Transmembrane</keyword>
<keyword evidence="1" id="KW-0472">Membrane</keyword>
<keyword evidence="2" id="KW-0614">Plasmid</keyword>
<proteinExistence type="predicted"/>
<protein>
    <submittedName>
        <fullName evidence="2">Uncharacterized protein</fullName>
    </submittedName>
</protein>
<organism evidence="2">
    <name type="scientific">Acinetobacter sp. A1-4-2</name>
    <dbReference type="NCBI Taxonomy" id="3156489"/>
    <lineage>
        <taxon>Bacteria</taxon>
        <taxon>Pseudomonadati</taxon>
        <taxon>Pseudomonadota</taxon>
        <taxon>Gammaproteobacteria</taxon>
        <taxon>Moraxellales</taxon>
        <taxon>Moraxellaceae</taxon>
        <taxon>Acinetobacter</taxon>
    </lineage>
</organism>
<reference evidence="2" key="1">
    <citation type="submission" date="2024-06" db="EMBL/GenBank/DDBJ databases">
        <authorList>
            <person name="Song Z."/>
        </authorList>
    </citation>
    <scope>NUCLEOTIDE SEQUENCE</scope>
    <source>
        <strain evidence="2">A1-4-2</strain>
        <plasmid evidence="2">unnamed1</plasmid>
    </source>
</reference>
<keyword evidence="1" id="KW-1133">Transmembrane helix</keyword>
<sequence>MPIKFVIRFTSILVSLLILAALVNQFLFSSQVTIDVWILSFPIIVGVPIFASIISATDNELNQSH</sequence>
<gene>
    <name evidence="2" type="ORF">ABJ384_15155</name>
</gene>
<evidence type="ECO:0000313" key="2">
    <source>
        <dbReference type="EMBL" id="XBU17124.1"/>
    </source>
</evidence>
<name>A0AAU7T1P8_9GAMM</name>
<dbReference type="EMBL" id="CP157982">
    <property type="protein sequence ID" value="XBU17124.1"/>
    <property type="molecule type" value="Genomic_DNA"/>
</dbReference>
<dbReference type="RefSeq" id="WP_180044177.1">
    <property type="nucleotide sequence ID" value="NZ_CP157982.1"/>
</dbReference>
<accession>A0AAU7T1P8</accession>
<geneLocation type="plasmid" evidence="2">
    <name>unnamed1</name>
</geneLocation>
<evidence type="ECO:0000256" key="1">
    <source>
        <dbReference type="SAM" id="Phobius"/>
    </source>
</evidence>
<feature type="transmembrane region" description="Helical" evidence="1">
    <location>
        <begin position="36"/>
        <end position="56"/>
    </location>
</feature>
<feature type="transmembrane region" description="Helical" evidence="1">
    <location>
        <begin position="6"/>
        <end position="24"/>
    </location>
</feature>
<dbReference type="AlphaFoldDB" id="A0AAU7T1P8"/>